<dbReference type="EMBL" id="QGMK01001916">
    <property type="protein sequence ID" value="TVY62793.1"/>
    <property type="molecule type" value="Genomic_DNA"/>
</dbReference>
<gene>
    <name evidence="4" type="primary">DAL81_0</name>
    <name evidence="4" type="ORF">LSUE1_G007287</name>
</gene>
<dbReference type="GO" id="GO:0003677">
    <property type="term" value="F:DNA binding"/>
    <property type="evidence" value="ECO:0007669"/>
    <property type="project" value="InterPro"/>
</dbReference>
<dbReference type="PANTHER" id="PTHR31668:SF4">
    <property type="entry name" value="TRANSCRIPTIONAL ACTIVATOR PROTEIN DAL81"/>
    <property type="match status" value="1"/>
</dbReference>
<organism evidence="4 5">
    <name type="scientific">Lachnellula suecica</name>
    <dbReference type="NCBI Taxonomy" id="602035"/>
    <lineage>
        <taxon>Eukaryota</taxon>
        <taxon>Fungi</taxon>
        <taxon>Dikarya</taxon>
        <taxon>Ascomycota</taxon>
        <taxon>Pezizomycotina</taxon>
        <taxon>Leotiomycetes</taxon>
        <taxon>Helotiales</taxon>
        <taxon>Lachnaceae</taxon>
        <taxon>Lachnellula</taxon>
    </lineage>
</organism>
<dbReference type="SMART" id="SM00066">
    <property type="entry name" value="GAL4"/>
    <property type="match status" value="1"/>
</dbReference>
<comment type="caution">
    <text evidence="4">The sequence shown here is derived from an EMBL/GenBank/DDBJ whole genome shotgun (WGS) entry which is preliminary data.</text>
</comment>
<evidence type="ECO:0000256" key="1">
    <source>
        <dbReference type="ARBA" id="ARBA00022723"/>
    </source>
</evidence>
<dbReference type="GO" id="GO:0000981">
    <property type="term" value="F:DNA-binding transcription factor activity, RNA polymerase II-specific"/>
    <property type="evidence" value="ECO:0007669"/>
    <property type="project" value="InterPro"/>
</dbReference>
<dbReference type="AlphaFoldDB" id="A0A8T9BUI7"/>
<dbReference type="CDD" id="cd00067">
    <property type="entry name" value="GAL4"/>
    <property type="match status" value="1"/>
</dbReference>
<dbReference type="GO" id="GO:0008270">
    <property type="term" value="F:zinc ion binding"/>
    <property type="evidence" value="ECO:0007669"/>
    <property type="project" value="InterPro"/>
</dbReference>
<proteinExistence type="predicted"/>
<dbReference type="InterPro" id="IPR050797">
    <property type="entry name" value="Carb_Metab_Trans_Reg"/>
</dbReference>
<dbReference type="CDD" id="cd12148">
    <property type="entry name" value="fungal_TF_MHR"/>
    <property type="match status" value="1"/>
</dbReference>
<dbReference type="InterPro" id="IPR007219">
    <property type="entry name" value="XnlR_reg_dom"/>
</dbReference>
<dbReference type="InterPro" id="IPR001138">
    <property type="entry name" value="Zn2Cys6_DnaBD"/>
</dbReference>
<keyword evidence="5" id="KW-1185">Reference proteome</keyword>
<dbReference type="InterPro" id="IPR036864">
    <property type="entry name" value="Zn2-C6_fun-type_DNA-bd_sf"/>
</dbReference>
<dbReference type="SMART" id="SM00906">
    <property type="entry name" value="Fungal_trans"/>
    <property type="match status" value="1"/>
</dbReference>
<dbReference type="PROSITE" id="PS00463">
    <property type="entry name" value="ZN2_CY6_FUNGAL_1"/>
    <property type="match status" value="1"/>
</dbReference>
<reference evidence="4 5" key="1">
    <citation type="submission" date="2018-05" db="EMBL/GenBank/DDBJ databases">
        <title>Genome sequencing and assembly of the regulated plant pathogen Lachnellula willkommii and related sister species for the development of diagnostic species identification markers.</title>
        <authorList>
            <person name="Giroux E."/>
            <person name="Bilodeau G."/>
        </authorList>
    </citation>
    <scope>NUCLEOTIDE SEQUENCE [LARGE SCALE GENOMIC DNA]</scope>
    <source>
        <strain evidence="4 5">CBS 268.59</strain>
    </source>
</reference>
<dbReference type="Pfam" id="PF04082">
    <property type="entry name" value="Fungal_trans"/>
    <property type="match status" value="1"/>
</dbReference>
<dbReference type="PROSITE" id="PS50048">
    <property type="entry name" value="ZN2_CY6_FUNGAL_2"/>
    <property type="match status" value="1"/>
</dbReference>
<feature type="domain" description="Zn(2)-C6 fungal-type" evidence="3">
    <location>
        <begin position="43"/>
        <end position="74"/>
    </location>
</feature>
<evidence type="ECO:0000256" key="2">
    <source>
        <dbReference type="ARBA" id="ARBA00023242"/>
    </source>
</evidence>
<evidence type="ECO:0000313" key="4">
    <source>
        <dbReference type="EMBL" id="TVY62793.1"/>
    </source>
</evidence>
<keyword evidence="1" id="KW-0479">Metal-binding</keyword>
<dbReference type="SUPFAM" id="SSF57701">
    <property type="entry name" value="Zn2/Cys6 DNA-binding domain"/>
    <property type="match status" value="1"/>
</dbReference>
<dbReference type="Proteomes" id="UP000469558">
    <property type="component" value="Unassembled WGS sequence"/>
</dbReference>
<sequence length="704" mass="78351">MDSHSFAQPSLSPTDFFNGLELTPTTTTIQPGPRSYKSRKYRPCDFCRARQVACKIDITPPCQLCSSHGRQCTFIERPKKKRRPNVASGELGGPGSSAPLQHFDVAVAQLSPGFIAQYNHENSFNGLNGTDPLDPHGSPNHMHQLSATQDGSPIYNMDPYLQMMPGGVRIRPLDSQETRSARFIGETGESNPYLLRHYPYTENDECTISKLTYRRIKSTANQSTLPGEKGEPPVVFMLADDSLAQKGEPRVEDGVLAKARSDIASMFTEQEALRLIGLFFRFVYPYFPILCKSEIYPDGTLSPAILHILPISLLAAMYATALPFMLYDDLLATTIVHSPPPSHQLFRYSWTAVTQELHTPRLATLQACLLLLQRAPTNRYTTDTPWKTSLVGWTVSLAQTLGLTRECSDWSSLPTWEITLRKRLWYGVFIMDKWASLGAGMPSHVRSDDFDVLPLSDADLEPPSLDPNQSTVPGFLEPEADSNHFRLLSELTLILSDIMDSYYSLRATKQTSKDFTLSLDLARPLRSRLKAWNDSLPPELALRQPERVDSRGMARLSGNPSLSLAYIVATMTLFRALLRPLENLTNVEEEDHRIVGSQLAVRAGAKECAKEVVEFVENLGRGALDAFWHSWSRANFAIASSFLMQLLVTSESEAESNEINDLVARWRWAMRIGSGNTGNGLMSLGLLRLDGLLLENGTVQPPAG</sequence>
<protein>
    <submittedName>
        <fullName evidence="4">Transcriptional activator protein DAL81</fullName>
    </submittedName>
</protein>
<dbReference type="GO" id="GO:0005634">
    <property type="term" value="C:nucleus"/>
    <property type="evidence" value="ECO:0007669"/>
    <property type="project" value="TreeGrafter"/>
</dbReference>
<accession>A0A8T9BUI7</accession>
<dbReference type="Gene3D" id="4.10.240.10">
    <property type="entry name" value="Zn(2)-C6 fungal-type DNA-binding domain"/>
    <property type="match status" value="1"/>
</dbReference>
<dbReference type="PANTHER" id="PTHR31668">
    <property type="entry name" value="GLUCOSE TRANSPORT TRANSCRIPTION REGULATOR RGT1-RELATED-RELATED"/>
    <property type="match status" value="1"/>
</dbReference>
<keyword evidence="2" id="KW-0539">Nucleus</keyword>
<dbReference type="GO" id="GO:0006351">
    <property type="term" value="P:DNA-templated transcription"/>
    <property type="evidence" value="ECO:0007669"/>
    <property type="project" value="InterPro"/>
</dbReference>
<evidence type="ECO:0000313" key="5">
    <source>
        <dbReference type="Proteomes" id="UP000469558"/>
    </source>
</evidence>
<name>A0A8T9BUI7_9HELO</name>
<dbReference type="GO" id="GO:0001080">
    <property type="term" value="P:nitrogen catabolite activation of transcription from RNA polymerase II promoter"/>
    <property type="evidence" value="ECO:0007669"/>
    <property type="project" value="TreeGrafter"/>
</dbReference>
<evidence type="ECO:0000259" key="3">
    <source>
        <dbReference type="PROSITE" id="PS50048"/>
    </source>
</evidence>
<dbReference type="OrthoDB" id="408631at2759"/>